<organism evidence="1 2">
    <name type="scientific">Mycobacterium lacus</name>
    <dbReference type="NCBI Taxonomy" id="169765"/>
    <lineage>
        <taxon>Bacteria</taxon>
        <taxon>Bacillati</taxon>
        <taxon>Actinomycetota</taxon>
        <taxon>Actinomycetes</taxon>
        <taxon>Mycobacteriales</taxon>
        <taxon>Mycobacteriaceae</taxon>
        <taxon>Mycobacterium</taxon>
    </lineage>
</organism>
<dbReference type="PROSITE" id="PS00469">
    <property type="entry name" value="NDPK"/>
    <property type="match status" value="1"/>
</dbReference>
<keyword evidence="2" id="KW-1185">Reference proteome</keyword>
<evidence type="ECO:0000313" key="1">
    <source>
        <dbReference type="EMBL" id="BBX97095.1"/>
    </source>
</evidence>
<dbReference type="InterPro" id="IPR036850">
    <property type="entry name" value="NDK-like_dom_sf"/>
</dbReference>
<evidence type="ECO:0000313" key="2">
    <source>
        <dbReference type="Proteomes" id="UP000466396"/>
    </source>
</evidence>
<dbReference type="InterPro" id="IPR023005">
    <property type="entry name" value="Nucleoside_diP_kinase_AS"/>
</dbReference>
<dbReference type="SUPFAM" id="SSF54919">
    <property type="entry name" value="Nucleoside diphosphate kinase, NDK"/>
    <property type="match status" value="1"/>
</dbReference>
<sequence length="452" mass="49085">MLDLLTDFHVLDGVVLITGRPSAGKTTLARALADCVGAKHVSVGDQIRWLRTSDVWTDVDAEAYDGHRPFPISTLTRALSRGIGRTPWRTLVLDGSVGLREAVVDVTGRSPVVELQLTVDDTTAMNRLAARAISGQRQCETLAVIQRRATIWRDYSDRSCPPWPVRPLDANASAADLLGRALRELVVRGTADASKQLARVDPVAGQTLGRQLIDLADRARSTAQPYAAELKPNTADRTGILLIKPGLGQCAATFERFADWIGRAGYHVSAATAWPLTAPDVVRRIAAHHGAHYVNCRWGDRVVAHIAGDPRPVVGYLQTRPPPAEWLSDMTIRTRVKQGQSLWVDVDGERAVVNSHVPGVIAGWFSERNDVVLALAVDGPTLAMHEDRSATLGVPDPGQALPRSLRGSAYAGQIPFGRRPTLQNNGFHASDSPTAAELEMRVWFADHSPKRA</sequence>
<dbReference type="Gene3D" id="3.40.50.300">
    <property type="entry name" value="P-loop containing nucleotide triphosphate hydrolases"/>
    <property type="match status" value="1"/>
</dbReference>
<proteinExistence type="predicted"/>
<reference evidence="1 2" key="1">
    <citation type="journal article" date="2019" name="Emerg. Microbes Infect.">
        <title>Comprehensive subspecies identification of 175 nontuberculous mycobacteria species based on 7547 genomic profiles.</title>
        <authorList>
            <person name="Matsumoto Y."/>
            <person name="Kinjo T."/>
            <person name="Motooka D."/>
            <person name="Nabeya D."/>
            <person name="Jung N."/>
            <person name="Uechi K."/>
            <person name="Horii T."/>
            <person name="Iida T."/>
            <person name="Fujita J."/>
            <person name="Nakamura S."/>
        </authorList>
    </citation>
    <scope>NUCLEOTIDE SEQUENCE [LARGE SCALE GENOMIC DNA]</scope>
    <source>
        <strain evidence="1 2">JCM 15657</strain>
    </source>
</reference>
<dbReference type="STRING" id="169765.AWC15_02995"/>
<dbReference type="Gene3D" id="3.30.70.141">
    <property type="entry name" value="Nucleoside diphosphate kinase-like domain"/>
    <property type="match status" value="1"/>
</dbReference>
<dbReference type="EMBL" id="AP022581">
    <property type="protein sequence ID" value="BBX97095.1"/>
    <property type="molecule type" value="Genomic_DNA"/>
</dbReference>
<dbReference type="InterPro" id="IPR027417">
    <property type="entry name" value="P-loop_NTPase"/>
</dbReference>
<dbReference type="RefSeq" id="WP_085161541.1">
    <property type="nucleotide sequence ID" value="NZ_AP022581.1"/>
</dbReference>
<dbReference type="SUPFAM" id="SSF52540">
    <property type="entry name" value="P-loop containing nucleoside triphosphate hydrolases"/>
    <property type="match status" value="1"/>
</dbReference>
<name>A0A1X1Y0W4_9MYCO</name>
<dbReference type="OrthoDB" id="9805030at2"/>
<protein>
    <submittedName>
        <fullName evidence="1">Uncharacterized protein</fullName>
    </submittedName>
</protein>
<gene>
    <name evidence="1" type="ORF">MLAC_23890</name>
</gene>
<dbReference type="KEGG" id="mlj:MLAC_23890"/>
<dbReference type="AlphaFoldDB" id="A0A1X1Y0W4"/>
<accession>A0A1X1Y0W4</accession>
<dbReference type="Proteomes" id="UP000466396">
    <property type="component" value="Chromosome"/>
</dbReference>